<dbReference type="NCBIfam" id="TIGR01167">
    <property type="entry name" value="LPXTG_anchor"/>
    <property type="match status" value="1"/>
</dbReference>
<keyword evidence="6" id="KW-0812">Transmembrane</keyword>
<keyword evidence="4" id="KW-0572">Peptidoglycan-anchor</keyword>
<organism evidence="9">
    <name type="scientific">Candidatus Enterococcus dunnyi</name>
    <dbReference type="NCBI Taxonomy" id="1834192"/>
    <lineage>
        <taxon>Bacteria</taxon>
        <taxon>Bacillati</taxon>
        <taxon>Bacillota</taxon>
        <taxon>Bacilli</taxon>
        <taxon>Lactobacillales</taxon>
        <taxon>Enterococcaceae</taxon>
        <taxon>Enterococcus</taxon>
    </lineage>
</organism>
<keyword evidence="11" id="KW-1185">Reference proteome</keyword>
<evidence type="ECO:0000256" key="5">
    <source>
        <dbReference type="SAM" id="MobiDB-lite"/>
    </source>
</evidence>
<keyword evidence="6" id="KW-1133">Transmembrane helix</keyword>
<keyword evidence="1" id="KW-0134">Cell wall</keyword>
<evidence type="ECO:0000256" key="6">
    <source>
        <dbReference type="SAM" id="Phobius"/>
    </source>
</evidence>
<feature type="signal peptide" evidence="7">
    <location>
        <begin position="1"/>
        <end position="20"/>
    </location>
</feature>
<dbReference type="RefSeq" id="WP_087641677.1">
    <property type="nucleotide sequence ID" value="NZ_CP147246.1"/>
</dbReference>
<gene>
    <name evidence="10" type="ORF">A5889_001899</name>
    <name evidence="9" type="ORF">A5889_002579</name>
</gene>
<name>A0A200J0E5_9ENTE</name>
<evidence type="ECO:0000313" key="10">
    <source>
        <dbReference type="EMBL" id="WYJ94386.1"/>
    </source>
</evidence>
<dbReference type="EMBL" id="CP147246">
    <property type="protein sequence ID" value="WYJ94386.1"/>
    <property type="molecule type" value="Genomic_DNA"/>
</dbReference>
<feature type="chain" id="PRO_5038643922" description="Gram-positive cocci surface proteins LPxTG domain-containing protein" evidence="7">
    <location>
        <begin position="21"/>
        <end position="101"/>
    </location>
</feature>
<accession>A0A200J0E5</accession>
<feature type="domain" description="Gram-positive cocci surface proteins LPxTG" evidence="8">
    <location>
        <begin position="64"/>
        <end position="100"/>
    </location>
</feature>
<evidence type="ECO:0000256" key="7">
    <source>
        <dbReference type="SAM" id="SignalP"/>
    </source>
</evidence>
<evidence type="ECO:0000256" key="1">
    <source>
        <dbReference type="ARBA" id="ARBA00022512"/>
    </source>
</evidence>
<reference evidence="10" key="2">
    <citation type="submission" date="2017-05" db="EMBL/GenBank/DDBJ databases">
        <authorList>
            <consortium name="The Broad Institute Genomics Platform"/>
            <consortium name="The Broad Institute Genomic Center for Infectious Diseases"/>
            <person name="Earl A."/>
            <person name="Manson A."/>
            <person name="Schwartman J."/>
            <person name="Gilmore M."/>
            <person name="Abouelleil A."/>
            <person name="Cao P."/>
            <person name="Chapman S."/>
            <person name="Cusick C."/>
            <person name="Shea T."/>
            <person name="Young S."/>
            <person name="Neafsey D."/>
            <person name="Nusbaum C."/>
            <person name="Birren B."/>
        </authorList>
    </citation>
    <scope>NUCLEOTIDE SEQUENCE</scope>
    <source>
        <strain evidence="10">9D6_DIV0238</strain>
    </source>
</reference>
<sequence>MRRKLLYPLIVGIVSIIFQASPLFASASQNDPTDVGITFTGTQQSSTTVATSESKMPSDVSGSGKKNFPNTGEKKSQFFGLLGVLLIFLGLFLFKRLRRKI</sequence>
<keyword evidence="3 7" id="KW-0732">Signal</keyword>
<dbReference type="Proteomes" id="UP000196151">
    <property type="component" value="Chromosome"/>
</dbReference>
<evidence type="ECO:0000256" key="4">
    <source>
        <dbReference type="ARBA" id="ARBA00023088"/>
    </source>
</evidence>
<evidence type="ECO:0000313" key="9">
    <source>
        <dbReference type="EMBL" id="OUZ30291.1"/>
    </source>
</evidence>
<dbReference type="InterPro" id="IPR019931">
    <property type="entry name" value="LPXTG_anchor"/>
</dbReference>
<reference evidence="10" key="3">
    <citation type="submission" date="2024-03" db="EMBL/GenBank/DDBJ databases">
        <title>The Genome Sequence of Enterococcus sp. DIV0238c.</title>
        <authorList>
            <consortium name="The Broad Institute Genomics Platform"/>
            <consortium name="The Broad Institute Microbial Omics Core"/>
            <consortium name="The Broad Institute Genomic Center for Infectious Diseases"/>
            <person name="Earl A."/>
            <person name="Manson A."/>
            <person name="Gilmore M."/>
            <person name="Schwartman J."/>
            <person name="Shea T."/>
            <person name="Abouelleil A."/>
            <person name="Cao P."/>
            <person name="Chapman S."/>
            <person name="Cusick C."/>
            <person name="Young S."/>
            <person name="Neafsey D."/>
            <person name="Nusbaum C."/>
            <person name="Birren B."/>
        </authorList>
    </citation>
    <scope>NUCLEOTIDE SEQUENCE</scope>
    <source>
        <strain evidence="10">9D6_DIV0238</strain>
    </source>
</reference>
<protein>
    <recommendedName>
        <fullName evidence="8">Gram-positive cocci surface proteins LPxTG domain-containing protein</fullName>
    </recommendedName>
</protein>
<evidence type="ECO:0000256" key="2">
    <source>
        <dbReference type="ARBA" id="ARBA00022525"/>
    </source>
</evidence>
<dbReference type="Pfam" id="PF00746">
    <property type="entry name" value="Gram_pos_anchor"/>
    <property type="match status" value="1"/>
</dbReference>
<dbReference type="EMBL" id="NIBQ01000003">
    <property type="protein sequence ID" value="OUZ30291.1"/>
    <property type="molecule type" value="Genomic_DNA"/>
</dbReference>
<evidence type="ECO:0000259" key="8">
    <source>
        <dbReference type="Pfam" id="PF00746"/>
    </source>
</evidence>
<dbReference type="OrthoDB" id="9884981at2"/>
<keyword evidence="2" id="KW-0964">Secreted</keyword>
<dbReference type="AlphaFoldDB" id="A0A200J0E5"/>
<evidence type="ECO:0000256" key="3">
    <source>
        <dbReference type="ARBA" id="ARBA00022729"/>
    </source>
</evidence>
<reference evidence="9" key="1">
    <citation type="submission" date="2017-05" db="EMBL/GenBank/DDBJ databases">
        <title>The Genome Sequence of Enterococcus sp. 9D6_DIV0238.</title>
        <authorList>
            <consortium name="The Broad Institute Genomics Platform"/>
            <consortium name="The Broad Institute Genomic Center for Infectious Diseases"/>
            <person name="Earl A."/>
            <person name="Manson A."/>
            <person name="Schwartman J."/>
            <person name="Gilmore M."/>
            <person name="Abouelleil A."/>
            <person name="Cao P."/>
            <person name="Chapman S."/>
            <person name="Cusick C."/>
            <person name="Shea T."/>
            <person name="Young S."/>
            <person name="Neafsey D."/>
            <person name="Nusbaum C."/>
            <person name="Birren B."/>
        </authorList>
    </citation>
    <scope>NUCLEOTIDE SEQUENCE [LARGE SCALE GENOMIC DNA]</scope>
    <source>
        <strain evidence="9">9D6_DIV0238</strain>
    </source>
</reference>
<evidence type="ECO:0000313" key="11">
    <source>
        <dbReference type="Proteomes" id="UP000196151"/>
    </source>
</evidence>
<feature type="region of interest" description="Disordered" evidence="5">
    <location>
        <begin position="48"/>
        <end position="68"/>
    </location>
</feature>
<keyword evidence="6" id="KW-0472">Membrane</keyword>
<proteinExistence type="predicted"/>
<feature type="transmembrane region" description="Helical" evidence="6">
    <location>
        <begin position="76"/>
        <end position="94"/>
    </location>
</feature>